<dbReference type="AlphaFoldDB" id="A0A517MJC5"/>
<dbReference type="EMBL" id="CP036262">
    <property type="protein sequence ID" value="QDS94954.1"/>
    <property type="molecule type" value="Genomic_DNA"/>
</dbReference>
<dbReference type="KEGG" id="rml:FF011L_37380"/>
<sequence length="75" mass="8306">MLTTAVAATLFLTQPPMFDVVPLSRILPAIWVVFMLIIALHSAEPRRQRKLPVQIEVPSALNADWGGGKAELNKR</sequence>
<keyword evidence="3" id="KW-1185">Reference proteome</keyword>
<keyword evidence="1" id="KW-1133">Transmembrane helix</keyword>
<reference evidence="2 3" key="1">
    <citation type="submission" date="2019-02" db="EMBL/GenBank/DDBJ databases">
        <title>Deep-cultivation of Planctomycetes and their phenomic and genomic characterization uncovers novel biology.</title>
        <authorList>
            <person name="Wiegand S."/>
            <person name="Jogler M."/>
            <person name="Boedeker C."/>
            <person name="Pinto D."/>
            <person name="Vollmers J."/>
            <person name="Rivas-Marin E."/>
            <person name="Kohn T."/>
            <person name="Peeters S.H."/>
            <person name="Heuer A."/>
            <person name="Rast P."/>
            <person name="Oberbeckmann S."/>
            <person name="Bunk B."/>
            <person name="Jeske O."/>
            <person name="Meyerdierks A."/>
            <person name="Storesund J.E."/>
            <person name="Kallscheuer N."/>
            <person name="Luecker S."/>
            <person name="Lage O.M."/>
            <person name="Pohl T."/>
            <person name="Merkel B.J."/>
            <person name="Hornburger P."/>
            <person name="Mueller R.-W."/>
            <person name="Bruemmer F."/>
            <person name="Labrenz M."/>
            <person name="Spormann A.M."/>
            <person name="Op den Camp H."/>
            <person name="Overmann J."/>
            <person name="Amann R."/>
            <person name="Jetten M.S.M."/>
            <person name="Mascher T."/>
            <person name="Medema M.H."/>
            <person name="Devos D.P."/>
            <person name="Kaster A.-K."/>
            <person name="Ovreas L."/>
            <person name="Rohde M."/>
            <person name="Galperin M.Y."/>
            <person name="Jogler C."/>
        </authorList>
    </citation>
    <scope>NUCLEOTIDE SEQUENCE [LARGE SCALE GENOMIC DNA]</scope>
    <source>
        <strain evidence="2 3">FF011L</strain>
    </source>
</reference>
<gene>
    <name evidence="2" type="ORF">FF011L_37380</name>
</gene>
<keyword evidence="1" id="KW-0812">Transmembrane</keyword>
<proteinExistence type="predicted"/>
<protein>
    <submittedName>
        <fullName evidence="2">Uncharacterized protein</fullName>
    </submittedName>
</protein>
<evidence type="ECO:0000313" key="3">
    <source>
        <dbReference type="Proteomes" id="UP000320672"/>
    </source>
</evidence>
<name>A0A517MJC5_9BACT</name>
<organism evidence="2 3">
    <name type="scientific">Roseimaritima multifibrata</name>
    <dbReference type="NCBI Taxonomy" id="1930274"/>
    <lineage>
        <taxon>Bacteria</taxon>
        <taxon>Pseudomonadati</taxon>
        <taxon>Planctomycetota</taxon>
        <taxon>Planctomycetia</taxon>
        <taxon>Pirellulales</taxon>
        <taxon>Pirellulaceae</taxon>
        <taxon>Roseimaritima</taxon>
    </lineage>
</organism>
<accession>A0A517MJC5</accession>
<evidence type="ECO:0000313" key="2">
    <source>
        <dbReference type="EMBL" id="QDS94954.1"/>
    </source>
</evidence>
<keyword evidence="1" id="KW-0472">Membrane</keyword>
<feature type="transmembrane region" description="Helical" evidence="1">
    <location>
        <begin position="20"/>
        <end position="40"/>
    </location>
</feature>
<dbReference type="Proteomes" id="UP000320672">
    <property type="component" value="Chromosome"/>
</dbReference>
<evidence type="ECO:0000256" key="1">
    <source>
        <dbReference type="SAM" id="Phobius"/>
    </source>
</evidence>